<accession>A0A834ZRS1</accession>
<protein>
    <submittedName>
        <fullName evidence="1">Uncharacterized protein</fullName>
    </submittedName>
</protein>
<gene>
    <name evidence="1" type="ORF">HHK36_000171</name>
</gene>
<dbReference type="PANTHER" id="PTHR22746">
    <property type="entry name" value="RAB6A-GEF COMPLEX PARTNER PROTEIN 1"/>
    <property type="match status" value="1"/>
</dbReference>
<dbReference type="GO" id="GO:0034066">
    <property type="term" value="C:Ric1-Rgp1 guanyl-nucleotide exchange factor complex"/>
    <property type="evidence" value="ECO:0007669"/>
    <property type="project" value="InterPro"/>
</dbReference>
<dbReference type="AlphaFoldDB" id="A0A834ZRS1"/>
<dbReference type="OMA" id="KMIAIVY"/>
<evidence type="ECO:0000313" key="1">
    <source>
        <dbReference type="EMBL" id="KAF8412211.1"/>
    </source>
</evidence>
<dbReference type="GO" id="GO:0000139">
    <property type="term" value="C:Golgi membrane"/>
    <property type="evidence" value="ECO:0007669"/>
    <property type="project" value="TreeGrafter"/>
</dbReference>
<dbReference type="OrthoDB" id="67540at2759"/>
<evidence type="ECO:0000313" key="2">
    <source>
        <dbReference type="Proteomes" id="UP000655225"/>
    </source>
</evidence>
<name>A0A834ZRS1_TETSI</name>
<dbReference type="GO" id="GO:0006886">
    <property type="term" value="P:intracellular protein transport"/>
    <property type="evidence" value="ECO:0007669"/>
    <property type="project" value="InterPro"/>
</dbReference>
<dbReference type="InterPro" id="IPR040096">
    <property type="entry name" value="Ric1"/>
</dbReference>
<sequence length="124" mass="14329">MYMAYGWPQVIPLEPGLCPASEQIVYLKVINRLLLAVAPSHIELWSSSQHKVRLGKYKRDSDSIQREGENLQAVWSPNTKMIAIVYLARIGFFLEALLERDWELLDRVCVMIVWSLLEALLERS</sequence>
<dbReference type="Proteomes" id="UP000655225">
    <property type="component" value="Unassembled WGS sequence"/>
</dbReference>
<dbReference type="GO" id="GO:0005829">
    <property type="term" value="C:cytosol"/>
    <property type="evidence" value="ECO:0007669"/>
    <property type="project" value="TreeGrafter"/>
</dbReference>
<dbReference type="GO" id="GO:0042147">
    <property type="term" value="P:retrograde transport, endosome to Golgi"/>
    <property type="evidence" value="ECO:0007669"/>
    <property type="project" value="TreeGrafter"/>
</dbReference>
<proteinExistence type="predicted"/>
<reference evidence="1 2" key="1">
    <citation type="submission" date="2020-04" db="EMBL/GenBank/DDBJ databases">
        <title>Plant Genome Project.</title>
        <authorList>
            <person name="Zhang R.-G."/>
        </authorList>
    </citation>
    <scope>NUCLEOTIDE SEQUENCE [LARGE SCALE GENOMIC DNA]</scope>
    <source>
        <strain evidence="1">YNK0</strain>
        <tissue evidence="1">Leaf</tissue>
    </source>
</reference>
<organism evidence="1 2">
    <name type="scientific">Tetracentron sinense</name>
    <name type="common">Spur-leaf</name>
    <dbReference type="NCBI Taxonomy" id="13715"/>
    <lineage>
        <taxon>Eukaryota</taxon>
        <taxon>Viridiplantae</taxon>
        <taxon>Streptophyta</taxon>
        <taxon>Embryophyta</taxon>
        <taxon>Tracheophyta</taxon>
        <taxon>Spermatophyta</taxon>
        <taxon>Magnoliopsida</taxon>
        <taxon>Trochodendrales</taxon>
        <taxon>Trochodendraceae</taxon>
        <taxon>Tetracentron</taxon>
    </lineage>
</organism>
<dbReference type="EMBL" id="JABCRI010000001">
    <property type="protein sequence ID" value="KAF8412211.1"/>
    <property type="molecule type" value="Genomic_DNA"/>
</dbReference>
<keyword evidence="2" id="KW-1185">Reference proteome</keyword>
<dbReference type="PANTHER" id="PTHR22746:SF10">
    <property type="entry name" value="GUANINE NUCLEOTIDE EXCHANGE FACTOR SUBUNIT RIC1"/>
    <property type="match status" value="1"/>
</dbReference>
<comment type="caution">
    <text evidence="1">The sequence shown here is derived from an EMBL/GenBank/DDBJ whole genome shotgun (WGS) entry which is preliminary data.</text>
</comment>